<feature type="transmembrane region" description="Helical" evidence="6">
    <location>
        <begin position="297"/>
        <end position="314"/>
    </location>
</feature>
<feature type="compositionally biased region" description="Basic and acidic residues" evidence="5">
    <location>
        <begin position="154"/>
        <end position="169"/>
    </location>
</feature>
<dbReference type="Pfam" id="PF05653">
    <property type="entry name" value="Mg_trans_NIPA"/>
    <property type="match status" value="1"/>
</dbReference>
<feature type="transmembrane region" description="Helical" evidence="6">
    <location>
        <begin position="205"/>
        <end position="224"/>
    </location>
</feature>
<dbReference type="InterPro" id="IPR037185">
    <property type="entry name" value="EmrE-like"/>
</dbReference>
<evidence type="ECO:0000256" key="4">
    <source>
        <dbReference type="ARBA" id="ARBA00023136"/>
    </source>
</evidence>
<keyword evidence="2 6" id="KW-0812">Transmembrane</keyword>
<feature type="transmembrane region" description="Helical" evidence="6">
    <location>
        <begin position="365"/>
        <end position="385"/>
    </location>
</feature>
<feature type="compositionally biased region" description="Polar residues" evidence="5">
    <location>
        <begin position="531"/>
        <end position="541"/>
    </location>
</feature>
<feature type="transmembrane region" description="Helical" evidence="6">
    <location>
        <begin position="233"/>
        <end position="251"/>
    </location>
</feature>
<gene>
    <name evidence="7" type="ORF">PsYK624_010150</name>
</gene>
<reference evidence="7 8" key="1">
    <citation type="submission" date="2021-08" db="EMBL/GenBank/DDBJ databases">
        <title>Draft Genome Sequence of Phanerochaete sordida strain YK-624.</title>
        <authorList>
            <person name="Mori T."/>
            <person name="Dohra H."/>
            <person name="Suzuki T."/>
            <person name="Kawagishi H."/>
            <person name="Hirai H."/>
        </authorList>
    </citation>
    <scope>NUCLEOTIDE SEQUENCE [LARGE SCALE GENOMIC DNA]</scope>
    <source>
        <strain evidence="7 8">YK-624</strain>
    </source>
</reference>
<feature type="region of interest" description="Disordered" evidence="5">
    <location>
        <begin position="146"/>
        <end position="169"/>
    </location>
</feature>
<sequence>MPAILDRSWPWSPHPAGKDDVFGLPHFDPATIAGISVAIVGNVLISFALNCQKLAHRRLELQRELEDDTTVEEDADGQPYPPGDSVPLEPTRDESEPLLPRTRTMYNGESPRPAKRSQWYSRLAFWQRRDAWDDTQSGDIAVPVDVVTARPKSPPREDSGRSVKSGHTNESDYLKSKLWWTGFTLMNIGEIGNFISYGFAPASVVAPLGTFALVANCIFAPLMLKERFRKRDFLGVMIAIVGAVTVVLSANPSDTKFDTPALLHALAQKPFIVYAAIYVVGAVILSGLSEGQAGEKYVFVDVGLCAIFGGFTVLSTKAFSSLLTREGFEVFTQWITYPILAVLVGTGVGQIRYLNRALMRFDSKIVVPAQFVTFNLSAILGSAILYQDFRRASFHQIVTFLYGCGATFVGVFLIAWAHGEENGSQDEGAAEDIEADTINGDGDVLAHDLQAGGLGRRPRATLVIPETALESAAGTPILRNRRSVVSMIGFSPAQRLLLVHSSPREERGGFPLGFDSDAALDGATRRRTMSLATASEIGSPTNRRDRRLGRSTVASRQNSRSLSSVRVAQDSS</sequence>
<comment type="subcellular location">
    <subcellularLocation>
        <location evidence="1">Membrane</location>
        <topology evidence="1">Multi-pass membrane protein</topology>
    </subcellularLocation>
</comment>
<evidence type="ECO:0000256" key="3">
    <source>
        <dbReference type="ARBA" id="ARBA00022989"/>
    </source>
</evidence>
<feature type="transmembrane region" description="Helical" evidence="6">
    <location>
        <begin position="30"/>
        <end position="49"/>
    </location>
</feature>
<feature type="transmembrane region" description="Helical" evidence="6">
    <location>
        <begin position="271"/>
        <end position="288"/>
    </location>
</feature>
<accession>A0A9P3L7Y0</accession>
<comment type="caution">
    <text evidence="7">The sequence shown here is derived from an EMBL/GenBank/DDBJ whole genome shotgun (WGS) entry which is preliminary data.</text>
</comment>
<feature type="compositionally biased region" description="Acidic residues" evidence="5">
    <location>
        <begin position="66"/>
        <end position="76"/>
    </location>
</feature>
<dbReference type="OrthoDB" id="165382at2759"/>
<keyword evidence="8" id="KW-1185">Reference proteome</keyword>
<proteinExistence type="predicted"/>
<name>A0A9P3L7Y0_9APHY</name>
<dbReference type="GO" id="GO:0016020">
    <property type="term" value="C:membrane"/>
    <property type="evidence" value="ECO:0007669"/>
    <property type="project" value="UniProtKB-SubCell"/>
</dbReference>
<feature type="region of interest" description="Disordered" evidence="5">
    <location>
        <begin position="531"/>
        <end position="572"/>
    </location>
</feature>
<dbReference type="SUPFAM" id="SSF103481">
    <property type="entry name" value="Multidrug resistance efflux transporter EmrE"/>
    <property type="match status" value="1"/>
</dbReference>
<feature type="transmembrane region" description="Helical" evidence="6">
    <location>
        <begin position="178"/>
        <end position="199"/>
    </location>
</feature>
<dbReference type="PANTHER" id="PTHR12570:SF65">
    <property type="entry name" value="MAGNESIUM TRANSPORTER NIPA9-RELATED"/>
    <property type="match status" value="1"/>
</dbReference>
<feature type="transmembrane region" description="Helical" evidence="6">
    <location>
        <begin position="397"/>
        <end position="417"/>
    </location>
</feature>
<evidence type="ECO:0000256" key="5">
    <source>
        <dbReference type="SAM" id="MobiDB-lite"/>
    </source>
</evidence>
<evidence type="ECO:0000256" key="2">
    <source>
        <dbReference type="ARBA" id="ARBA00022692"/>
    </source>
</evidence>
<dbReference type="AlphaFoldDB" id="A0A9P3L7Y0"/>
<keyword evidence="4 6" id="KW-0472">Membrane</keyword>
<protein>
    <submittedName>
        <fullName evidence="7">Magnesium transporter NIPA-domain-containing protein</fullName>
    </submittedName>
</protein>
<feature type="transmembrane region" description="Helical" evidence="6">
    <location>
        <begin position="334"/>
        <end position="353"/>
    </location>
</feature>
<evidence type="ECO:0000256" key="1">
    <source>
        <dbReference type="ARBA" id="ARBA00004141"/>
    </source>
</evidence>
<evidence type="ECO:0000256" key="6">
    <source>
        <dbReference type="SAM" id="Phobius"/>
    </source>
</evidence>
<dbReference type="Proteomes" id="UP000703269">
    <property type="component" value="Unassembled WGS sequence"/>
</dbReference>
<dbReference type="InterPro" id="IPR008521">
    <property type="entry name" value="Mg_trans_NIPA"/>
</dbReference>
<dbReference type="GO" id="GO:0015095">
    <property type="term" value="F:magnesium ion transmembrane transporter activity"/>
    <property type="evidence" value="ECO:0007669"/>
    <property type="project" value="InterPro"/>
</dbReference>
<evidence type="ECO:0000313" key="7">
    <source>
        <dbReference type="EMBL" id="GJE84939.1"/>
    </source>
</evidence>
<dbReference type="PANTHER" id="PTHR12570">
    <property type="match status" value="1"/>
</dbReference>
<feature type="region of interest" description="Disordered" evidence="5">
    <location>
        <begin position="66"/>
        <end position="114"/>
    </location>
</feature>
<feature type="compositionally biased region" description="Polar residues" evidence="5">
    <location>
        <begin position="552"/>
        <end position="572"/>
    </location>
</feature>
<organism evidence="7 8">
    <name type="scientific">Phanerochaete sordida</name>
    <dbReference type="NCBI Taxonomy" id="48140"/>
    <lineage>
        <taxon>Eukaryota</taxon>
        <taxon>Fungi</taxon>
        <taxon>Dikarya</taxon>
        <taxon>Basidiomycota</taxon>
        <taxon>Agaricomycotina</taxon>
        <taxon>Agaricomycetes</taxon>
        <taxon>Polyporales</taxon>
        <taxon>Phanerochaetaceae</taxon>
        <taxon>Phanerochaete</taxon>
    </lineage>
</organism>
<dbReference type="EMBL" id="BPQB01000001">
    <property type="protein sequence ID" value="GJE84939.1"/>
    <property type="molecule type" value="Genomic_DNA"/>
</dbReference>
<keyword evidence="3 6" id="KW-1133">Transmembrane helix</keyword>
<evidence type="ECO:0000313" key="8">
    <source>
        <dbReference type="Proteomes" id="UP000703269"/>
    </source>
</evidence>